<dbReference type="Proteomes" id="UP000049455">
    <property type="component" value="Unassembled WGS sequence"/>
</dbReference>
<dbReference type="EMBL" id="CYPR01000195">
    <property type="protein sequence ID" value="CUH40149.1"/>
    <property type="molecule type" value="Genomic_DNA"/>
</dbReference>
<accession>A0A0M7BD95</accession>
<evidence type="ECO:0000313" key="2">
    <source>
        <dbReference type="Proteomes" id="UP000049455"/>
    </source>
</evidence>
<evidence type="ECO:0000313" key="1">
    <source>
        <dbReference type="EMBL" id="CUH40149.1"/>
    </source>
</evidence>
<organism evidence="1 2">
    <name type="scientific">Jannaschia seosinensis</name>
    <dbReference type="NCBI Taxonomy" id="313367"/>
    <lineage>
        <taxon>Bacteria</taxon>
        <taxon>Pseudomonadati</taxon>
        <taxon>Pseudomonadota</taxon>
        <taxon>Alphaproteobacteria</taxon>
        <taxon>Rhodobacterales</taxon>
        <taxon>Roseobacteraceae</taxon>
        <taxon>Jannaschia</taxon>
    </lineage>
</organism>
<dbReference type="STRING" id="313367.JSE7799_02879"/>
<sequence>MRILKLGGAEIFTKRFFPIEDIVLRAGFEPDGSLIRYYSDEIHGDNLTGGVLTYHNFGWRLIDDMSAAGYIDAGIEICLEPRLGLYSSNCPVWTDAETGQPGNMLPIVITGRKPS</sequence>
<dbReference type="AlphaFoldDB" id="A0A0M7BD95"/>
<keyword evidence="2" id="KW-1185">Reference proteome</keyword>
<protein>
    <submittedName>
        <fullName evidence="1">Uncharacterized protein</fullName>
    </submittedName>
</protein>
<reference evidence="1 2" key="1">
    <citation type="submission" date="2015-09" db="EMBL/GenBank/DDBJ databases">
        <authorList>
            <person name="Jackson K.R."/>
            <person name="Lunt B.L."/>
            <person name="Fisher J.N.B."/>
            <person name="Gardner A.V."/>
            <person name="Bailey M.E."/>
            <person name="Deus L.M."/>
            <person name="Earl A.S."/>
            <person name="Gibby P.D."/>
            <person name="Hartmann K.A."/>
            <person name="Liu J.E."/>
            <person name="Manci A.M."/>
            <person name="Nielsen D.A."/>
            <person name="Solomon M.B."/>
            <person name="Breakwell D.P."/>
            <person name="Burnett S.H."/>
            <person name="Grose J.H."/>
        </authorList>
    </citation>
    <scope>NUCLEOTIDE SEQUENCE [LARGE SCALE GENOMIC DNA]</scope>
    <source>
        <strain evidence="1 2">CECT 7799</strain>
    </source>
</reference>
<dbReference type="RefSeq" id="WP_055664231.1">
    <property type="nucleotide sequence ID" value="NZ_CYPR01000195.1"/>
</dbReference>
<proteinExistence type="predicted"/>
<gene>
    <name evidence="1" type="ORF">JSE7799_02879</name>
</gene>
<name>A0A0M7BD95_9RHOB</name>